<accession>A0A0U5B8M1</accession>
<dbReference type="AlphaFoldDB" id="A0A0U5B8M1"/>
<evidence type="ECO:0000313" key="2">
    <source>
        <dbReference type="Proteomes" id="UP000217696"/>
    </source>
</evidence>
<dbReference type="OrthoDB" id="9941222at2"/>
<name>A0A0U5B8M1_9BACL</name>
<reference evidence="1 2" key="1">
    <citation type="submission" date="2015-12" db="EMBL/GenBank/DDBJ databases">
        <title>Genome sequence of Aneurinibacillus soli.</title>
        <authorList>
            <person name="Lee J.S."/>
            <person name="Lee K.C."/>
            <person name="Kim K.K."/>
            <person name="Lee B.W."/>
        </authorList>
    </citation>
    <scope>NUCLEOTIDE SEQUENCE [LARGE SCALE GENOMIC DNA]</scope>
    <source>
        <strain evidence="1 2">CB4</strain>
    </source>
</reference>
<keyword evidence="2" id="KW-1185">Reference proteome</keyword>
<dbReference type="KEGG" id="asoc:CB4_03964"/>
<dbReference type="Proteomes" id="UP000217696">
    <property type="component" value="Chromosome"/>
</dbReference>
<organism evidence="1 2">
    <name type="scientific">Aneurinibacillus soli</name>
    <dbReference type="NCBI Taxonomy" id="1500254"/>
    <lineage>
        <taxon>Bacteria</taxon>
        <taxon>Bacillati</taxon>
        <taxon>Bacillota</taxon>
        <taxon>Bacilli</taxon>
        <taxon>Bacillales</taxon>
        <taxon>Paenibacillaceae</taxon>
        <taxon>Aneurinibacillus group</taxon>
        <taxon>Aneurinibacillus</taxon>
    </lineage>
</organism>
<dbReference type="EMBL" id="AP017312">
    <property type="protein sequence ID" value="BAU29727.1"/>
    <property type="molecule type" value="Genomic_DNA"/>
</dbReference>
<proteinExistence type="predicted"/>
<protein>
    <submittedName>
        <fullName evidence="1">Uncharacterized protein</fullName>
    </submittedName>
</protein>
<sequence>MHENYSEDNKYPKNPILRAKMEKEGKLLQGIQKRKSEIISLYEKGKRVRDDGVYRYYRTSAKVYFGMQKYTEQLIDFFRSLIQWDGDSQELNANFMRIMESGTGKKFTHDMNCRWEEETRPIVEAFFHALYMLEMIVDYGLRKEDVSLGIEPGWGSVLYLYGLR</sequence>
<evidence type="ECO:0000313" key="1">
    <source>
        <dbReference type="EMBL" id="BAU29727.1"/>
    </source>
</evidence>
<dbReference type="RefSeq" id="WP_096467382.1">
    <property type="nucleotide sequence ID" value="NZ_AP017312.1"/>
</dbReference>
<gene>
    <name evidence="1" type="ORF">CB4_03964</name>
</gene>